<keyword evidence="2" id="KW-1185">Reference proteome</keyword>
<gene>
    <name evidence="1" type="ORF">MAR_018552</name>
</gene>
<dbReference type="Proteomes" id="UP001164746">
    <property type="component" value="Chromosome 6"/>
</dbReference>
<dbReference type="InterPro" id="IPR013783">
    <property type="entry name" value="Ig-like_fold"/>
</dbReference>
<dbReference type="EMBL" id="CP111017">
    <property type="protein sequence ID" value="WAR08594.1"/>
    <property type="molecule type" value="Genomic_DNA"/>
</dbReference>
<organism evidence="1 2">
    <name type="scientific">Mya arenaria</name>
    <name type="common">Soft-shell clam</name>
    <dbReference type="NCBI Taxonomy" id="6604"/>
    <lineage>
        <taxon>Eukaryota</taxon>
        <taxon>Metazoa</taxon>
        <taxon>Spiralia</taxon>
        <taxon>Lophotrochozoa</taxon>
        <taxon>Mollusca</taxon>
        <taxon>Bivalvia</taxon>
        <taxon>Autobranchia</taxon>
        <taxon>Heteroconchia</taxon>
        <taxon>Euheterodonta</taxon>
        <taxon>Imparidentia</taxon>
        <taxon>Neoheterodontei</taxon>
        <taxon>Myida</taxon>
        <taxon>Myoidea</taxon>
        <taxon>Myidae</taxon>
        <taxon>Mya</taxon>
    </lineage>
</organism>
<dbReference type="SUPFAM" id="SSF48726">
    <property type="entry name" value="Immunoglobulin"/>
    <property type="match status" value="1"/>
</dbReference>
<evidence type="ECO:0008006" key="3">
    <source>
        <dbReference type="Google" id="ProtNLM"/>
    </source>
</evidence>
<proteinExistence type="predicted"/>
<dbReference type="InterPro" id="IPR036179">
    <property type="entry name" value="Ig-like_dom_sf"/>
</dbReference>
<reference evidence="1" key="1">
    <citation type="submission" date="2022-11" db="EMBL/GenBank/DDBJ databases">
        <title>Centuries of genome instability and evolution in soft-shell clam transmissible cancer (bioRxiv).</title>
        <authorList>
            <person name="Hart S.F.M."/>
            <person name="Yonemitsu M.A."/>
            <person name="Giersch R.M."/>
            <person name="Beal B.F."/>
            <person name="Arriagada G."/>
            <person name="Davis B.W."/>
            <person name="Ostrander E.A."/>
            <person name="Goff S.P."/>
            <person name="Metzger M.J."/>
        </authorList>
    </citation>
    <scope>NUCLEOTIDE SEQUENCE</scope>
    <source>
        <strain evidence="1">MELC-2E11</strain>
        <tissue evidence="1">Siphon/mantle</tissue>
    </source>
</reference>
<evidence type="ECO:0000313" key="2">
    <source>
        <dbReference type="Proteomes" id="UP001164746"/>
    </source>
</evidence>
<name>A0ABY7EHG1_MYAAR</name>
<accession>A0ABY7EHG1</accession>
<protein>
    <recommendedName>
        <fullName evidence="3">Ig-like domain-containing protein</fullName>
    </recommendedName>
</protein>
<evidence type="ECO:0000313" key="1">
    <source>
        <dbReference type="EMBL" id="WAR08594.1"/>
    </source>
</evidence>
<sequence length="418" mass="46179">MDNQTSITAGKRVYNPTNEYTYFSKAEIGDIDTMRNLFFRLYNDEESVNVRLNISEILINSTQVLPKPQRNYLKVETKFKAPNETDLVIPAVLNQKAEQPDRFEFAEVFFTGLNTSSSPPAIFEIMHFNSDGINLAVSPLTETSSNLNITLRYPFARYGGILTVRMPYQEVIGGVIEEFYYGPFIKIVSSGEDSVVPPNTIGVFPIARQTLVIPPSQTVICAAMGNPRPEVSILKLGEGGTSVEIPSETVILDSTMNMIVHTFDASNPLTTEGRYFCRASNSFQTIDAPTEVIVLQPAVFDDRMTAVVQNSSDRIVISCQAKGKPKPQLKLKLYDEFGPDLVATGLYRIWKYGPEPDTSRVTLTLSPLEDAAITAVVCESSQGGAGGAFTNSRKIEVHPGKANFDMGLYNRLNEAVRL</sequence>
<dbReference type="Gene3D" id="2.60.40.10">
    <property type="entry name" value="Immunoglobulins"/>
    <property type="match status" value="1"/>
</dbReference>